<dbReference type="CDD" id="cd07043">
    <property type="entry name" value="STAS_anti-anti-sigma_factors"/>
    <property type="match status" value="1"/>
</dbReference>
<dbReference type="PROSITE" id="PS50801">
    <property type="entry name" value="STAS"/>
    <property type="match status" value="1"/>
</dbReference>
<comment type="caution">
    <text evidence="2">The sequence shown here is derived from an EMBL/GenBank/DDBJ whole genome shotgun (WGS) entry which is preliminary data.</text>
</comment>
<dbReference type="SUPFAM" id="SSF52091">
    <property type="entry name" value="SpoIIaa-like"/>
    <property type="match status" value="1"/>
</dbReference>
<dbReference type="InterPro" id="IPR036513">
    <property type="entry name" value="STAS_dom_sf"/>
</dbReference>
<evidence type="ECO:0000259" key="1">
    <source>
        <dbReference type="PROSITE" id="PS50801"/>
    </source>
</evidence>
<dbReference type="InterPro" id="IPR002645">
    <property type="entry name" value="STAS_dom"/>
</dbReference>
<dbReference type="Gene3D" id="3.30.750.24">
    <property type="entry name" value="STAS domain"/>
    <property type="match status" value="1"/>
</dbReference>
<proteinExistence type="predicted"/>
<organism evidence="2 3">
    <name type="scientific">Actinomadura luzonensis</name>
    <dbReference type="NCBI Taxonomy" id="2805427"/>
    <lineage>
        <taxon>Bacteria</taxon>
        <taxon>Bacillati</taxon>
        <taxon>Actinomycetota</taxon>
        <taxon>Actinomycetes</taxon>
        <taxon>Streptosporangiales</taxon>
        <taxon>Thermomonosporaceae</taxon>
        <taxon>Actinomadura</taxon>
    </lineage>
</organism>
<dbReference type="RefSeq" id="WP_242383303.1">
    <property type="nucleotide sequence ID" value="NZ_JAKRKC020000001.1"/>
</dbReference>
<name>A0ABT0FXI3_9ACTN</name>
<dbReference type="Proteomes" id="UP001317259">
    <property type="component" value="Unassembled WGS sequence"/>
</dbReference>
<keyword evidence="3" id="KW-1185">Reference proteome</keyword>
<dbReference type="Pfam" id="PF01740">
    <property type="entry name" value="STAS"/>
    <property type="match status" value="1"/>
</dbReference>
<reference evidence="2 3" key="1">
    <citation type="submission" date="2022-04" db="EMBL/GenBank/DDBJ databases">
        <title>Genome draft of Actinomadura sp. ATCC 31491.</title>
        <authorList>
            <person name="Shi X."/>
            <person name="Du Y."/>
        </authorList>
    </citation>
    <scope>NUCLEOTIDE SEQUENCE [LARGE SCALE GENOMIC DNA]</scope>
    <source>
        <strain evidence="2 3">ATCC 31491</strain>
    </source>
</reference>
<dbReference type="EMBL" id="JAKRKC020000001">
    <property type="protein sequence ID" value="MCK2217055.1"/>
    <property type="molecule type" value="Genomic_DNA"/>
</dbReference>
<evidence type="ECO:0000313" key="2">
    <source>
        <dbReference type="EMBL" id="MCK2217055.1"/>
    </source>
</evidence>
<protein>
    <submittedName>
        <fullName evidence="2">STAS domain-containing protein</fullName>
    </submittedName>
</protein>
<accession>A0ABT0FXI3</accession>
<evidence type="ECO:0000313" key="3">
    <source>
        <dbReference type="Proteomes" id="UP001317259"/>
    </source>
</evidence>
<gene>
    <name evidence="2" type="ORF">MF672_025155</name>
</gene>
<feature type="domain" description="STAS" evidence="1">
    <location>
        <begin position="20"/>
        <end position="115"/>
    </location>
</feature>
<sequence>MTTVGAHRRVPDYRRHWAAIVLEGRLDRATAAGIEREMELLAGDGPRLVLEVSRLGTLDAFEVETLLSLAHAFRLQGGLMAVAGVREQVRPALARPELTGLLPVFTTMTEAMLQLSDGPTAGGAAGPGRG</sequence>